<keyword evidence="3" id="KW-1185">Reference proteome</keyword>
<feature type="domain" description="HTH cro/C1-type" evidence="1">
    <location>
        <begin position="65"/>
        <end position="95"/>
    </location>
</feature>
<dbReference type="PROSITE" id="PS50943">
    <property type="entry name" value="HTH_CROC1"/>
    <property type="match status" value="1"/>
</dbReference>
<dbReference type="CDD" id="cd00093">
    <property type="entry name" value="HTH_XRE"/>
    <property type="match status" value="1"/>
</dbReference>
<protein>
    <recommendedName>
        <fullName evidence="1">HTH cro/C1-type domain-containing protein</fullName>
    </recommendedName>
</protein>
<name>A0ABX0MIK2_9BURK</name>
<dbReference type="EMBL" id="WHJF01000020">
    <property type="protein sequence ID" value="NHZ62596.1"/>
    <property type="molecule type" value="Genomic_DNA"/>
</dbReference>
<reference evidence="2 3" key="1">
    <citation type="submission" date="2019-10" db="EMBL/GenBank/DDBJ databases">
        <title>Taxonomy of Antarctic Massilia spp.: description of Massilia rubra sp. nov., Massilia aquatica sp. nov., Massilia mucilaginosa sp. nov., Massilia frigida sp. nov. isolated from streams, lakes and regoliths.</title>
        <authorList>
            <person name="Holochova P."/>
            <person name="Sedlacek I."/>
            <person name="Kralova S."/>
            <person name="Maslanova I."/>
            <person name="Busse H.-J."/>
            <person name="Stankova E."/>
            <person name="Vrbovska V."/>
            <person name="Kovarovic V."/>
            <person name="Bartak M."/>
            <person name="Svec P."/>
            <person name="Pantucek R."/>
        </authorList>
    </citation>
    <scope>NUCLEOTIDE SEQUENCE [LARGE SCALE GENOMIC DNA]</scope>
    <source>
        <strain evidence="2 3">CCM 8694</strain>
    </source>
</reference>
<dbReference type="Proteomes" id="UP000610594">
    <property type="component" value="Unassembled WGS sequence"/>
</dbReference>
<sequence length="150" mass="16875">MIVIYLQQKDDNQIMEKPTTPECSRSEFGRRLRTAIAHKSYSRSPTAIAQEFNARFPHLSVTGHAVRKWLMGEAIPTQDKLVALAEWLDVDPAWLRFGATSVPSISGPTREFSDGIERDIGLLTDDERKVIRVAINAIFSTRKLRGILPA</sequence>
<comment type="caution">
    <text evidence="2">The sequence shown here is derived from an EMBL/GenBank/DDBJ whole genome shotgun (WGS) entry which is preliminary data.</text>
</comment>
<gene>
    <name evidence="2" type="ORF">F1735_09790</name>
</gene>
<proteinExistence type="predicted"/>
<organism evidence="2 3">
    <name type="scientific">Massilia genomosp. 1</name>
    <dbReference type="NCBI Taxonomy" id="2609280"/>
    <lineage>
        <taxon>Bacteria</taxon>
        <taxon>Pseudomonadati</taxon>
        <taxon>Pseudomonadota</taxon>
        <taxon>Betaproteobacteria</taxon>
        <taxon>Burkholderiales</taxon>
        <taxon>Oxalobacteraceae</taxon>
        <taxon>Telluria group</taxon>
        <taxon>Massilia</taxon>
    </lineage>
</organism>
<evidence type="ECO:0000313" key="2">
    <source>
        <dbReference type="EMBL" id="NHZ62596.1"/>
    </source>
</evidence>
<evidence type="ECO:0000259" key="1">
    <source>
        <dbReference type="PROSITE" id="PS50943"/>
    </source>
</evidence>
<accession>A0ABX0MIK2</accession>
<evidence type="ECO:0000313" key="3">
    <source>
        <dbReference type="Proteomes" id="UP000610594"/>
    </source>
</evidence>
<dbReference type="SUPFAM" id="SSF47413">
    <property type="entry name" value="lambda repressor-like DNA-binding domains"/>
    <property type="match status" value="1"/>
</dbReference>
<dbReference type="InterPro" id="IPR001387">
    <property type="entry name" value="Cro/C1-type_HTH"/>
</dbReference>
<dbReference type="Gene3D" id="1.10.260.40">
    <property type="entry name" value="lambda repressor-like DNA-binding domains"/>
    <property type="match status" value="1"/>
</dbReference>
<dbReference type="InterPro" id="IPR010982">
    <property type="entry name" value="Lambda_DNA-bd_dom_sf"/>
</dbReference>